<keyword evidence="2 4" id="KW-0689">Ribosomal protein</keyword>
<dbReference type="Proteomes" id="UP000829685">
    <property type="component" value="Unassembled WGS sequence"/>
</dbReference>
<accession>A0A9P9WRA0</accession>
<dbReference type="FunFam" id="3.30.720.90:FF:000001">
    <property type="entry name" value="60S ribosomal protein L38"/>
    <property type="match status" value="1"/>
</dbReference>
<dbReference type="PANTHER" id="PTHR10965:SF0">
    <property type="entry name" value="LARGE RIBOSOMAL SUBUNIT PROTEIN EL38"/>
    <property type="match status" value="1"/>
</dbReference>
<name>A0A9P9WRA0_9PEZI</name>
<comment type="caution">
    <text evidence="5">The sequence shown here is derived from an EMBL/GenBank/DDBJ whole genome shotgun (WGS) entry which is preliminary data.</text>
</comment>
<dbReference type="EMBL" id="JAFIMR010000007">
    <property type="protein sequence ID" value="KAI1876446.1"/>
    <property type="molecule type" value="Genomic_DNA"/>
</dbReference>
<proteinExistence type="inferred from homology"/>
<dbReference type="GO" id="GO:0022625">
    <property type="term" value="C:cytosolic large ribosomal subunit"/>
    <property type="evidence" value="ECO:0007669"/>
    <property type="project" value="TreeGrafter"/>
</dbReference>
<organism evidence="5 6">
    <name type="scientific">Neoarthrinium moseri</name>
    <dbReference type="NCBI Taxonomy" id="1658444"/>
    <lineage>
        <taxon>Eukaryota</taxon>
        <taxon>Fungi</taxon>
        <taxon>Dikarya</taxon>
        <taxon>Ascomycota</taxon>
        <taxon>Pezizomycotina</taxon>
        <taxon>Sordariomycetes</taxon>
        <taxon>Xylariomycetidae</taxon>
        <taxon>Amphisphaeriales</taxon>
        <taxon>Apiosporaceae</taxon>
        <taxon>Neoarthrinium</taxon>
    </lineage>
</organism>
<keyword evidence="6" id="KW-1185">Reference proteome</keyword>
<comment type="similarity">
    <text evidence="1 4">Belongs to the eukaryotic ribosomal protein eL38 family.</text>
</comment>
<dbReference type="AlphaFoldDB" id="A0A9P9WRA0"/>
<dbReference type="InterPro" id="IPR002675">
    <property type="entry name" value="Ribosomal_eL38"/>
</dbReference>
<gene>
    <name evidence="5" type="ORF">JX265_003972</name>
</gene>
<evidence type="ECO:0000313" key="5">
    <source>
        <dbReference type="EMBL" id="KAI1876446.1"/>
    </source>
</evidence>
<reference evidence="5" key="1">
    <citation type="submission" date="2021-03" db="EMBL/GenBank/DDBJ databases">
        <title>Revisited historic fungal species revealed as producer of novel bioactive compounds through whole genome sequencing and comparative genomics.</title>
        <authorList>
            <person name="Vignolle G.A."/>
            <person name="Hochenegger N."/>
            <person name="Mach R.L."/>
            <person name="Mach-Aigner A.R."/>
            <person name="Javad Rahimi M."/>
            <person name="Salim K.A."/>
            <person name="Chan C.M."/>
            <person name="Lim L.B.L."/>
            <person name="Cai F."/>
            <person name="Druzhinina I.S."/>
            <person name="U'Ren J.M."/>
            <person name="Derntl C."/>
        </authorList>
    </citation>
    <scope>NUCLEOTIDE SEQUENCE</scope>
    <source>
        <strain evidence="5">TUCIM 5799</strain>
    </source>
</reference>
<evidence type="ECO:0000256" key="4">
    <source>
        <dbReference type="RuleBase" id="RU003445"/>
    </source>
</evidence>
<dbReference type="GO" id="GO:0022618">
    <property type="term" value="P:protein-RNA complex assembly"/>
    <property type="evidence" value="ECO:0007669"/>
    <property type="project" value="TreeGrafter"/>
</dbReference>
<dbReference type="GO" id="GO:0006412">
    <property type="term" value="P:translation"/>
    <property type="evidence" value="ECO:0007669"/>
    <property type="project" value="InterPro"/>
</dbReference>
<dbReference type="PANTHER" id="PTHR10965">
    <property type="entry name" value="60S RIBOSOMAL PROTEIN L38"/>
    <property type="match status" value="1"/>
</dbReference>
<dbReference type="GO" id="GO:0003735">
    <property type="term" value="F:structural constituent of ribosome"/>
    <property type="evidence" value="ECO:0007669"/>
    <property type="project" value="InterPro"/>
</dbReference>
<protein>
    <recommendedName>
        <fullName evidence="7">60S ribosomal protein L38</fullName>
    </recommendedName>
</protein>
<keyword evidence="3 4" id="KW-0687">Ribonucleoprotein</keyword>
<evidence type="ECO:0000256" key="2">
    <source>
        <dbReference type="ARBA" id="ARBA00022980"/>
    </source>
</evidence>
<evidence type="ECO:0000256" key="3">
    <source>
        <dbReference type="ARBA" id="ARBA00023274"/>
    </source>
</evidence>
<sequence>MQFDAETHVYLDLKSKSPEHGPCPESWALGILGGLASSDPHRARAGPCALLCNFSHRNLQSINLEREIYCHDEILILTNYPVDQPDNTAKMPREIGDIKQFIEICRRKDASSARIKKNKATKLSKFKVRCSTHLYTLVVKDSDKAEKLKQSLPPSTASLHPAWRWAMHAAISPRANHLAFTDLQIKEVGKSNKKGKHNA</sequence>
<dbReference type="Gene3D" id="3.30.720.90">
    <property type="match status" value="1"/>
</dbReference>
<dbReference type="Pfam" id="PF01781">
    <property type="entry name" value="Ribosomal_L38e"/>
    <property type="match status" value="1"/>
</dbReference>
<dbReference type="InterPro" id="IPR038464">
    <property type="entry name" value="Ribosomal_eL38_sf"/>
</dbReference>
<evidence type="ECO:0008006" key="7">
    <source>
        <dbReference type="Google" id="ProtNLM"/>
    </source>
</evidence>
<evidence type="ECO:0000256" key="1">
    <source>
        <dbReference type="ARBA" id="ARBA00007803"/>
    </source>
</evidence>
<evidence type="ECO:0000313" key="6">
    <source>
        <dbReference type="Proteomes" id="UP000829685"/>
    </source>
</evidence>